<evidence type="ECO:0000313" key="4">
    <source>
        <dbReference type="Proteomes" id="UP000553957"/>
    </source>
</evidence>
<proteinExistence type="predicted"/>
<organism evidence="2 3">
    <name type="scientific">Kribbella sandramycini</name>
    <dbReference type="NCBI Taxonomy" id="60450"/>
    <lineage>
        <taxon>Bacteria</taxon>
        <taxon>Bacillati</taxon>
        <taxon>Actinomycetota</taxon>
        <taxon>Actinomycetes</taxon>
        <taxon>Propionibacteriales</taxon>
        <taxon>Kribbellaceae</taxon>
        <taxon>Kribbella</taxon>
    </lineage>
</organism>
<dbReference type="EMBL" id="JACHKF010000001">
    <property type="protein sequence ID" value="MBB6571718.1"/>
    <property type="molecule type" value="Genomic_DNA"/>
</dbReference>
<gene>
    <name evidence="1" type="ORF">HNR71_007355</name>
    <name evidence="2" type="ORF">HPO96_29350</name>
</gene>
<keyword evidence="3" id="KW-1185">Reference proteome</keyword>
<evidence type="ECO:0000313" key="3">
    <source>
        <dbReference type="Proteomes" id="UP000534306"/>
    </source>
</evidence>
<sequence length="106" mass="12192">MGDWDKKSRRASRRFAARDGISYTDARELLIRLGYWGRGARFYDELLAEMDARGQSLTDLAQENYSGELTVGQVDQRLGHGGRFYNEMSTDRVRQREVDEPKGEGE</sequence>
<dbReference type="AlphaFoldDB" id="A0A7Y4P226"/>
<protein>
    <submittedName>
        <fullName evidence="2">Uncharacterized protein</fullName>
    </submittedName>
</protein>
<evidence type="ECO:0000313" key="2">
    <source>
        <dbReference type="EMBL" id="NOL44361.1"/>
    </source>
</evidence>
<dbReference type="EMBL" id="JABJRC010000008">
    <property type="protein sequence ID" value="NOL44361.1"/>
    <property type="molecule type" value="Genomic_DNA"/>
</dbReference>
<dbReference type="RefSeq" id="WP_171677602.1">
    <property type="nucleotide sequence ID" value="NZ_BAAAGT010000009.1"/>
</dbReference>
<accession>A0A7Y4P226</accession>
<name>A0A7Y4P226_9ACTN</name>
<dbReference type="Proteomes" id="UP000553957">
    <property type="component" value="Unassembled WGS sequence"/>
</dbReference>
<dbReference type="Proteomes" id="UP000534306">
    <property type="component" value="Unassembled WGS sequence"/>
</dbReference>
<reference evidence="2 3" key="1">
    <citation type="submission" date="2020-05" db="EMBL/GenBank/DDBJ databases">
        <title>Genome sequence of Kribbella sandramycini ATCC 39419.</title>
        <authorList>
            <person name="Maclea K.S."/>
            <person name="Fair J.L."/>
        </authorList>
    </citation>
    <scope>NUCLEOTIDE SEQUENCE [LARGE SCALE GENOMIC DNA]</scope>
    <source>
        <strain evidence="2 3">ATCC 39419</strain>
    </source>
</reference>
<comment type="caution">
    <text evidence="2">The sequence shown here is derived from an EMBL/GenBank/DDBJ whole genome shotgun (WGS) entry which is preliminary data.</text>
</comment>
<evidence type="ECO:0000313" key="1">
    <source>
        <dbReference type="EMBL" id="MBB6571718.1"/>
    </source>
</evidence>
<reference evidence="1 4" key="2">
    <citation type="submission" date="2020-08" db="EMBL/GenBank/DDBJ databases">
        <title>Sequencing the genomes of 1000 actinobacteria strains.</title>
        <authorList>
            <person name="Klenk H.-P."/>
        </authorList>
    </citation>
    <scope>NUCLEOTIDE SEQUENCE [LARGE SCALE GENOMIC DNA]</scope>
    <source>
        <strain evidence="1 4">DSM 15626</strain>
    </source>
</reference>